<proteinExistence type="predicted"/>
<dbReference type="OrthoDB" id="3439035at2759"/>
<evidence type="ECO:0000256" key="2">
    <source>
        <dbReference type="SAM" id="MobiDB-lite"/>
    </source>
</evidence>
<gene>
    <name evidence="3" type="ORF">VSDG_06489</name>
</gene>
<organism evidence="3 4">
    <name type="scientific">Cytospora chrysosperma</name>
    <name type="common">Cytospora canker fungus</name>
    <name type="synonym">Sphaeria chrysosperma</name>
    <dbReference type="NCBI Taxonomy" id="252740"/>
    <lineage>
        <taxon>Eukaryota</taxon>
        <taxon>Fungi</taxon>
        <taxon>Dikarya</taxon>
        <taxon>Ascomycota</taxon>
        <taxon>Pezizomycotina</taxon>
        <taxon>Sordariomycetes</taxon>
        <taxon>Sordariomycetidae</taxon>
        <taxon>Diaporthales</taxon>
        <taxon>Cytosporaceae</taxon>
        <taxon>Cytospora</taxon>
    </lineage>
</organism>
<dbReference type="Proteomes" id="UP000284375">
    <property type="component" value="Unassembled WGS sequence"/>
</dbReference>
<feature type="region of interest" description="Disordered" evidence="2">
    <location>
        <begin position="213"/>
        <end position="321"/>
    </location>
</feature>
<protein>
    <submittedName>
        <fullName evidence="3">Uncharacterized protein</fullName>
    </submittedName>
</protein>
<feature type="region of interest" description="Disordered" evidence="2">
    <location>
        <begin position="1"/>
        <end position="20"/>
    </location>
</feature>
<feature type="compositionally biased region" description="Basic and acidic residues" evidence="2">
    <location>
        <begin position="182"/>
        <end position="192"/>
    </location>
</feature>
<name>A0A423VL66_CYTCH</name>
<feature type="compositionally biased region" description="Basic and acidic residues" evidence="2">
    <location>
        <begin position="571"/>
        <end position="581"/>
    </location>
</feature>
<dbReference type="EMBL" id="LJZO01000041">
    <property type="protein sequence ID" value="ROV91761.1"/>
    <property type="molecule type" value="Genomic_DNA"/>
</dbReference>
<feature type="region of interest" description="Disordered" evidence="2">
    <location>
        <begin position="35"/>
        <end position="192"/>
    </location>
</feature>
<feature type="compositionally biased region" description="Polar residues" evidence="2">
    <location>
        <begin position="636"/>
        <end position="649"/>
    </location>
</feature>
<feature type="compositionally biased region" description="Basic and acidic residues" evidence="2">
    <location>
        <begin position="746"/>
        <end position="755"/>
    </location>
</feature>
<evidence type="ECO:0000313" key="3">
    <source>
        <dbReference type="EMBL" id="ROV91761.1"/>
    </source>
</evidence>
<comment type="caution">
    <text evidence="3">The sequence shown here is derived from an EMBL/GenBank/DDBJ whole genome shotgun (WGS) entry which is preliminary data.</text>
</comment>
<feature type="region of interest" description="Disordered" evidence="2">
    <location>
        <begin position="908"/>
        <end position="927"/>
    </location>
</feature>
<sequence length="1133" mass="126001">MNGGDEKGKKPGVLGAHANGRTFLPLATKVLTDATSATKTNGASDKENNPTAMAFGAHSRKQSASSLSDAVPNSPEVSRIPRPTSHASPRTRRRSLTLEEAFDLAEHRRAIGSPSPAPRPPRQNSGSSDQRPLPHMFSQRPIDLGRLGKVRPGSSLRRDGTLSSKDSFGSSSRKPDESDDELDRKLKQFEEDEKIIKSMKEDKKGLFIKPKFNRAANARGLSTGSLGNNTFGSSSNGGNAPRQTWGNLHDDDPNWLKKFEPALKEAAEEDARRGGPSVIRKSPNPSLTRPSPEKSSPVAFPRPATAGPLRSPDKSYAWQVDEDFTAGDLEVSNSPPVGFGRGNSKLEELRRLEMDAEQQYPVERHRFIPPRTNTKLDEILQREREAERKYPIPRVEELTTESVMEPPTGADHRPAFSIPRTANADGEFNRGKEIENFTQKAPATTRLNVFRDPQAPRLPFPEAQRKTDLETLHQPISRTTREAKPQSQENGFGDVEGEKVPDTPVTIYRKTFPKQSGDGQNEPLSNGVPPADSGKGLSVAKEDSYDLLRRLARASSKSPSPSPSPISAQERPTDKAQEENKGALSGTSEKQKQDGRVGSSSKGPEVNGNLSAPFGGENKPSSFAKPTVAFAGIPRSASTKSVLSAQSRASADPTARIEAEMDLFALADNMSERGSTRAPSPRPKPGSDIEADGNDADATPRPPKFDASSMPTPQVTGAYVETPAALKFEQPDVKVDAANYEREFLSRRKRSELQNRDPSTSPRATKSDGQRERARSTSLSKLRRSRSVPRNTRPLKNSIKPPTVKEDLKQIHLLNNIEDSTLDDFADLITSSSNPEELEEILKNGVSKSDDTDDLTFEEQLKRFDRLGRSLNAGLAGIRQAKRGIERLEDRVSHAEKSATIVKNELSDGQTKGRHTHHTHDPGCSDCVGRQKRSSAGSLHVPVPRLFRTQPRFKPTLLGFLLLLLSSWYFLENAFYERWGRQYVCYRGSPCHYDVDDPDYGYVVPVKLDEWLTGGIIRPHAAHWMEEISDYYADAQDWWAGTDIRDVDWRAMRDPDMRRNHFRRMDKKKLWPEWNPDPEMIPMIQDLERQRLAEEGAEAPEEPYYYYYGGYEDSMARDEVPAGDKQPSSIRWF</sequence>
<reference evidence="3 4" key="1">
    <citation type="submission" date="2015-09" db="EMBL/GenBank/DDBJ databases">
        <title>Host preference determinants of Valsa canker pathogens revealed by comparative genomics.</title>
        <authorList>
            <person name="Yin Z."/>
            <person name="Huang L."/>
        </authorList>
    </citation>
    <scope>NUCLEOTIDE SEQUENCE [LARGE SCALE GENOMIC DNA]</scope>
    <source>
        <strain evidence="3 4">YSFL</strain>
    </source>
</reference>
<feature type="region of interest" description="Disordered" evidence="2">
    <location>
        <begin position="746"/>
        <end position="802"/>
    </location>
</feature>
<feature type="compositionally biased region" description="Basic and acidic residues" evidence="2">
    <location>
        <begin position="540"/>
        <end position="549"/>
    </location>
</feature>
<keyword evidence="1" id="KW-0175">Coiled coil</keyword>
<feature type="region of interest" description="Disordered" evidence="2">
    <location>
        <begin position="390"/>
        <end position="717"/>
    </location>
</feature>
<accession>A0A423VL66</accession>
<feature type="compositionally biased region" description="Polar residues" evidence="2">
    <location>
        <begin position="513"/>
        <end position="524"/>
    </location>
</feature>
<keyword evidence="4" id="KW-1185">Reference proteome</keyword>
<dbReference type="AlphaFoldDB" id="A0A423VL66"/>
<feature type="compositionally biased region" description="Polar residues" evidence="2">
    <location>
        <begin position="436"/>
        <end position="447"/>
    </location>
</feature>
<evidence type="ECO:0000256" key="1">
    <source>
        <dbReference type="SAM" id="Coils"/>
    </source>
</evidence>
<feature type="compositionally biased region" description="Basic and acidic residues" evidence="2">
    <location>
        <begin position="248"/>
        <end position="273"/>
    </location>
</feature>
<feature type="coiled-coil region" evidence="1">
    <location>
        <begin position="878"/>
        <end position="905"/>
    </location>
</feature>
<feature type="compositionally biased region" description="Low complexity" evidence="2">
    <location>
        <begin position="222"/>
        <end position="239"/>
    </location>
</feature>
<feature type="compositionally biased region" description="Low complexity" evidence="2">
    <location>
        <begin position="163"/>
        <end position="172"/>
    </location>
</feature>
<evidence type="ECO:0000313" key="4">
    <source>
        <dbReference type="Proteomes" id="UP000284375"/>
    </source>
</evidence>
<feature type="compositionally biased region" description="Basic and acidic residues" evidence="2">
    <location>
        <begin position="765"/>
        <end position="775"/>
    </location>
</feature>